<reference evidence="9" key="1">
    <citation type="submission" date="2019-06" db="EMBL/GenBank/DDBJ databases">
        <authorList>
            <person name="Broberg M."/>
        </authorList>
    </citation>
    <scope>NUCLEOTIDE SEQUENCE [LARGE SCALE GENOMIC DNA]</scope>
</reference>
<feature type="compositionally biased region" description="Polar residues" evidence="5">
    <location>
        <begin position="107"/>
        <end position="123"/>
    </location>
</feature>
<reference evidence="8 9" key="2">
    <citation type="submission" date="2021-10" db="EMBL/GenBank/DDBJ databases">
        <authorList>
            <person name="Piombo E."/>
        </authorList>
    </citation>
    <scope>NUCLEOTIDE SEQUENCE [LARGE SCALE GENOMIC DNA]</scope>
</reference>
<feature type="chain" id="PRO_5040221329" evidence="7">
    <location>
        <begin position="25"/>
        <end position="154"/>
    </location>
</feature>
<keyword evidence="9" id="KW-1185">Reference proteome</keyword>
<dbReference type="Proteomes" id="UP000775872">
    <property type="component" value="Unassembled WGS sequence"/>
</dbReference>
<accession>A0A9P0EBJ3</accession>
<name>A0A9P0EBJ3_9HYPO</name>
<proteinExistence type="predicted"/>
<protein>
    <submittedName>
        <fullName evidence="8">Uncharacterized protein</fullName>
    </submittedName>
</protein>
<evidence type="ECO:0000256" key="2">
    <source>
        <dbReference type="ARBA" id="ARBA00022692"/>
    </source>
</evidence>
<evidence type="ECO:0000256" key="5">
    <source>
        <dbReference type="SAM" id="MobiDB-lite"/>
    </source>
</evidence>
<organism evidence="8 9">
    <name type="scientific">Clonostachys solani</name>
    <dbReference type="NCBI Taxonomy" id="160281"/>
    <lineage>
        <taxon>Eukaryota</taxon>
        <taxon>Fungi</taxon>
        <taxon>Dikarya</taxon>
        <taxon>Ascomycota</taxon>
        <taxon>Pezizomycotina</taxon>
        <taxon>Sordariomycetes</taxon>
        <taxon>Hypocreomycetidae</taxon>
        <taxon>Hypocreales</taxon>
        <taxon>Bionectriaceae</taxon>
        <taxon>Clonostachys</taxon>
    </lineage>
</organism>
<dbReference type="GO" id="GO:0016020">
    <property type="term" value="C:membrane"/>
    <property type="evidence" value="ECO:0007669"/>
    <property type="project" value="UniProtKB-SubCell"/>
</dbReference>
<dbReference type="EMBL" id="CABFOC020000014">
    <property type="protein sequence ID" value="CAH0046342.1"/>
    <property type="molecule type" value="Genomic_DNA"/>
</dbReference>
<gene>
    <name evidence="8" type="ORF">CSOL1703_00012076</name>
</gene>
<comment type="subcellular location">
    <subcellularLocation>
        <location evidence="1">Membrane</location>
    </subcellularLocation>
</comment>
<evidence type="ECO:0000256" key="6">
    <source>
        <dbReference type="SAM" id="Phobius"/>
    </source>
</evidence>
<keyword evidence="2 6" id="KW-0812">Transmembrane</keyword>
<keyword evidence="4 6" id="KW-0472">Membrane</keyword>
<dbReference type="PANTHER" id="PTHR31395">
    <property type="entry name" value="SHISA"/>
    <property type="match status" value="1"/>
</dbReference>
<evidence type="ECO:0000256" key="3">
    <source>
        <dbReference type="ARBA" id="ARBA00022989"/>
    </source>
</evidence>
<dbReference type="AlphaFoldDB" id="A0A9P0EBJ3"/>
<evidence type="ECO:0000313" key="9">
    <source>
        <dbReference type="Proteomes" id="UP000775872"/>
    </source>
</evidence>
<feature type="region of interest" description="Disordered" evidence="5">
    <location>
        <begin position="86"/>
        <end position="154"/>
    </location>
</feature>
<dbReference type="OrthoDB" id="5152988at2759"/>
<sequence>MTALRNKLLSYLLLLVWAVPTTFALALPSLDDGLSLLERASSSKNKTSTKKGLSRAAIIGIVVAVVVVVIIAVTLIICCVCLKKCRGGKKKGKKDANAGAEPMRPYGQSTEYSNQAPQNSGVSQPYGPPQGHYAPPTGQYAPPQGAPPQSGYYA</sequence>
<keyword evidence="3 6" id="KW-1133">Transmembrane helix</keyword>
<dbReference type="InterPro" id="IPR026910">
    <property type="entry name" value="Shisa"/>
</dbReference>
<keyword evidence="7" id="KW-0732">Signal</keyword>
<feature type="compositionally biased region" description="Low complexity" evidence="5">
    <location>
        <begin position="133"/>
        <end position="154"/>
    </location>
</feature>
<evidence type="ECO:0000256" key="7">
    <source>
        <dbReference type="SAM" id="SignalP"/>
    </source>
</evidence>
<evidence type="ECO:0000256" key="1">
    <source>
        <dbReference type="ARBA" id="ARBA00004370"/>
    </source>
</evidence>
<dbReference type="PANTHER" id="PTHR31395:SF23">
    <property type="entry name" value="GEO05642P1"/>
    <property type="match status" value="1"/>
</dbReference>
<evidence type="ECO:0000313" key="8">
    <source>
        <dbReference type="EMBL" id="CAH0046342.1"/>
    </source>
</evidence>
<comment type="caution">
    <text evidence="8">The sequence shown here is derived from an EMBL/GenBank/DDBJ whole genome shotgun (WGS) entry which is preliminary data.</text>
</comment>
<evidence type="ECO:0000256" key="4">
    <source>
        <dbReference type="ARBA" id="ARBA00023136"/>
    </source>
</evidence>
<feature type="signal peptide" evidence="7">
    <location>
        <begin position="1"/>
        <end position="24"/>
    </location>
</feature>
<feature type="transmembrane region" description="Helical" evidence="6">
    <location>
        <begin position="56"/>
        <end position="82"/>
    </location>
</feature>